<dbReference type="Proteomes" id="UP000053593">
    <property type="component" value="Unassembled WGS sequence"/>
</dbReference>
<feature type="compositionally biased region" description="Low complexity" evidence="4">
    <location>
        <begin position="546"/>
        <end position="558"/>
    </location>
</feature>
<feature type="compositionally biased region" description="Low complexity" evidence="4">
    <location>
        <begin position="801"/>
        <end position="813"/>
    </location>
</feature>
<feature type="compositionally biased region" description="Polar residues" evidence="4">
    <location>
        <begin position="12"/>
        <end position="33"/>
    </location>
</feature>
<evidence type="ECO:0008006" key="7">
    <source>
        <dbReference type="Google" id="ProtNLM"/>
    </source>
</evidence>
<evidence type="ECO:0000313" key="6">
    <source>
        <dbReference type="Proteomes" id="UP000053593"/>
    </source>
</evidence>
<feature type="compositionally biased region" description="Basic residues" evidence="4">
    <location>
        <begin position="499"/>
        <end position="508"/>
    </location>
</feature>
<keyword evidence="2 3" id="KW-0175">Coiled coil</keyword>
<evidence type="ECO:0000313" key="5">
    <source>
        <dbReference type="EMBL" id="KIK52336.1"/>
    </source>
</evidence>
<keyword evidence="6" id="KW-1185">Reference proteome</keyword>
<organism evidence="5 6">
    <name type="scientific">Collybiopsis luxurians FD-317 M1</name>
    <dbReference type="NCBI Taxonomy" id="944289"/>
    <lineage>
        <taxon>Eukaryota</taxon>
        <taxon>Fungi</taxon>
        <taxon>Dikarya</taxon>
        <taxon>Basidiomycota</taxon>
        <taxon>Agaricomycotina</taxon>
        <taxon>Agaricomycetes</taxon>
        <taxon>Agaricomycetidae</taxon>
        <taxon>Agaricales</taxon>
        <taxon>Marasmiineae</taxon>
        <taxon>Omphalotaceae</taxon>
        <taxon>Collybiopsis</taxon>
        <taxon>Collybiopsis luxurians</taxon>
    </lineage>
</organism>
<dbReference type="HOGENOM" id="CLU_016779_0_0_1"/>
<feature type="region of interest" description="Disordered" evidence="4">
    <location>
        <begin position="1"/>
        <end position="33"/>
    </location>
</feature>
<dbReference type="Pfam" id="PF11559">
    <property type="entry name" value="ADIP"/>
    <property type="match status" value="1"/>
</dbReference>
<feature type="compositionally biased region" description="Basic residues" evidence="4">
    <location>
        <begin position="531"/>
        <end position="545"/>
    </location>
</feature>
<proteinExistence type="inferred from homology"/>
<feature type="compositionally biased region" description="Low complexity" evidence="4">
    <location>
        <begin position="854"/>
        <end position="878"/>
    </location>
</feature>
<name>A0A0D0BCW9_9AGAR</name>
<dbReference type="InterPro" id="IPR021622">
    <property type="entry name" value="Afadin/alpha-actinin-bd"/>
</dbReference>
<gene>
    <name evidence="5" type="ORF">GYMLUDRAFT_88727</name>
</gene>
<feature type="compositionally biased region" description="Gly residues" evidence="4">
    <location>
        <begin position="716"/>
        <end position="728"/>
    </location>
</feature>
<dbReference type="PANTHER" id="PTHR47057:SF1">
    <property type="entry name" value="AFADIN_ALPHA-ACTININ-BINDING PROTEIN"/>
    <property type="match status" value="1"/>
</dbReference>
<feature type="region of interest" description="Disordered" evidence="4">
    <location>
        <begin position="630"/>
        <end position="673"/>
    </location>
</feature>
<accession>A0A0D0BCW9</accession>
<evidence type="ECO:0000256" key="2">
    <source>
        <dbReference type="ARBA" id="ARBA00023054"/>
    </source>
</evidence>
<dbReference type="AlphaFoldDB" id="A0A0D0BCW9"/>
<feature type="coiled-coil region" evidence="3">
    <location>
        <begin position="340"/>
        <end position="367"/>
    </location>
</feature>
<feature type="compositionally biased region" description="Polar residues" evidence="4">
    <location>
        <begin position="912"/>
        <end position="921"/>
    </location>
</feature>
<evidence type="ECO:0000256" key="4">
    <source>
        <dbReference type="SAM" id="MobiDB-lite"/>
    </source>
</evidence>
<comment type="similarity">
    <text evidence="1">Belongs to the ADIP family.</text>
</comment>
<reference evidence="5 6" key="1">
    <citation type="submission" date="2014-04" db="EMBL/GenBank/DDBJ databases">
        <title>Evolutionary Origins and Diversification of the Mycorrhizal Mutualists.</title>
        <authorList>
            <consortium name="DOE Joint Genome Institute"/>
            <consortium name="Mycorrhizal Genomics Consortium"/>
            <person name="Kohler A."/>
            <person name="Kuo A."/>
            <person name="Nagy L.G."/>
            <person name="Floudas D."/>
            <person name="Copeland A."/>
            <person name="Barry K.W."/>
            <person name="Cichocki N."/>
            <person name="Veneault-Fourrey C."/>
            <person name="LaButti K."/>
            <person name="Lindquist E.A."/>
            <person name="Lipzen A."/>
            <person name="Lundell T."/>
            <person name="Morin E."/>
            <person name="Murat C."/>
            <person name="Riley R."/>
            <person name="Ohm R."/>
            <person name="Sun H."/>
            <person name="Tunlid A."/>
            <person name="Henrissat B."/>
            <person name="Grigoriev I.V."/>
            <person name="Hibbett D.S."/>
            <person name="Martin F."/>
        </authorList>
    </citation>
    <scope>NUCLEOTIDE SEQUENCE [LARGE SCALE GENOMIC DNA]</scope>
    <source>
        <strain evidence="5 6">FD-317 M1</strain>
    </source>
</reference>
<dbReference type="OrthoDB" id="312015at2759"/>
<evidence type="ECO:0000256" key="3">
    <source>
        <dbReference type="SAM" id="Coils"/>
    </source>
</evidence>
<dbReference type="PANTHER" id="PTHR47057">
    <property type="entry name" value="AFADIN/ALPHA-ACTININ-BINDING"/>
    <property type="match status" value="1"/>
</dbReference>
<feature type="compositionally biased region" description="Low complexity" evidence="4">
    <location>
        <begin position="631"/>
        <end position="646"/>
    </location>
</feature>
<evidence type="ECO:0000256" key="1">
    <source>
        <dbReference type="ARBA" id="ARBA00009291"/>
    </source>
</evidence>
<feature type="compositionally biased region" description="Gly residues" evidence="4">
    <location>
        <begin position="935"/>
        <end position="946"/>
    </location>
</feature>
<sequence length="967" mass="102639">MATATPARRSVHWSSNGNTDYSDAGSPSSQFSDDSIVSTTSSLQYVNSQLIAHGFAPGPIGISLDGLEKRDMDRAVKCFLDLLAQRMKDMTRTEQLTTDLRTLRYDHERMTSMYKTASESAANFEREVNLQKSRLSTVTKTLQATESAHKHTSAELARTRGALQAVRATHQMELKKKEKDIEKMVEKWNKLSDSQAKLGAVGSGLRFSGSAANASVSEAAGMVGRGKTLMEAALEEAERGREQLARDNLALRVLLLKAVNEIRNAIFEMRGDPHSPTEAELPPPMTLPELFPLSPPDFTTTTLFSALDQIREFANALSPSVSPVSASSSPVPVVAADSPIKSAPDNVERLNEIIEELKTKLREYGVVKVFPASIDFSVLDNSQQEVASQAAETQALVNRFADEQKTALRSDDTPADLITASAIDAECERLEIFRQELDEERKKFTEATIQLKKDRAVVEAEKIRLGEERRSWQAQTMLAERPPTPEESGPNGDEDTRRRSPSKSKSKAKFSSPRKPQSPKKFQISVGVGKAIRKTTRVGYARRRSSTSSSSNSSMSAAGVEPPFETEVIPPSILIGATPAPPPMSSSAIAGGSLLPTSFVLPPPSPCASLPPPKKDLLLSGPLVVMPPLFPSSSGPSSLLSTTPPFADSEMESDLPSLPPSPEPDSQTLLEDAVARRAFPYPVAKPLATHMIHAYSPVRPSPLSRILMLGNSPGSPSGGGGGGAGGAGALEALREEAEGDMMEAELFPPSLRSDEGLTLAQQLGVSESPPESHPPPVVFRKPGSPLREKKRRSGNVGTVPASKAKSTTTKMKSGVSAKSTGMLKTRSSSSAASTLTVEDLKKVGGGGGVKGAKSKSVGLVSGTKGKTASSSSATSVVSRPARSGPSGAGNVGRKEKENSTVTVVEGKDEDGFTTTTTSESNGILWKIVPPSADGLGPGAGRGGGGPRRVPLDSAEAPPVRYGRGRKV</sequence>
<protein>
    <recommendedName>
        <fullName evidence="7">Afadin and alpha-actinin-binding-domain-containing protein</fullName>
    </recommendedName>
</protein>
<feature type="region of interest" description="Disordered" evidence="4">
    <location>
        <begin position="706"/>
        <end position="967"/>
    </location>
</feature>
<feature type="region of interest" description="Disordered" evidence="4">
    <location>
        <begin position="468"/>
        <end position="563"/>
    </location>
</feature>
<dbReference type="EMBL" id="KN834844">
    <property type="protein sequence ID" value="KIK52336.1"/>
    <property type="molecule type" value="Genomic_DNA"/>
</dbReference>
<feature type="coiled-coil region" evidence="3">
    <location>
        <begin position="423"/>
        <end position="450"/>
    </location>
</feature>